<evidence type="ECO:0000313" key="2">
    <source>
        <dbReference type="WBParaSite" id="nRc.2.0.1.t45108-RA"/>
    </source>
</evidence>
<dbReference type="AlphaFoldDB" id="A0A915L211"/>
<dbReference type="WBParaSite" id="nRc.2.0.1.t45108-RA">
    <property type="protein sequence ID" value="nRc.2.0.1.t45108-RA"/>
    <property type="gene ID" value="nRc.2.0.1.g45108"/>
</dbReference>
<proteinExistence type="predicted"/>
<keyword evidence="1" id="KW-1185">Reference proteome</keyword>
<accession>A0A915L211</accession>
<dbReference type="Proteomes" id="UP000887565">
    <property type="component" value="Unplaced"/>
</dbReference>
<reference evidence="2" key="1">
    <citation type="submission" date="2022-11" db="UniProtKB">
        <authorList>
            <consortium name="WormBaseParasite"/>
        </authorList>
    </citation>
    <scope>IDENTIFICATION</scope>
</reference>
<evidence type="ECO:0000313" key="1">
    <source>
        <dbReference type="Proteomes" id="UP000887565"/>
    </source>
</evidence>
<protein>
    <submittedName>
        <fullName evidence="2">Uncharacterized protein</fullName>
    </submittedName>
</protein>
<organism evidence="1 2">
    <name type="scientific">Romanomermis culicivorax</name>
    <name type="common">Nematode worm</name>
    <dbReference type="NCBI Taxonomy" id="13658"/>
    <lineage>
        <taxon>Eukaryota</taxon>
        <taxon>Metazoa</taxon>
        <taxon>Ecdysozoa</taxon>
        <taxon>Nematoda</taxon>
        <taxon>Enoplea</taxon>
        <taxon>Dorylaimia</taxon>
        <taxon>Mermithida</taxon>
        <taxon>Mermithoidea</taxon>
        <taxon>Mermithidae</taxon>
        <taxon>Romanomermis</taxon>
    </lineage>
</organism>
<name>A0A915L211_ROMCU</name>
<sequence length="122" mass="13564">MKGAYGEGCSARAVRDMHSCILSTSKQSSIPASPSWAAHCCRPFSSISRQNSDQWRSGMFFSLRILDVVFVDVSQTETATPGAQNAFSRRDVNVQIADLCHRFGRQFVSVFVEFVFRTTSSD</sequence>